<dbReference type="GO" id="GO:0001002">
    <property type="term" value="F:RNA polymerase III type 1 promoter sequence-specific DNA binding"/>
    <property type="evidence" value="ECO:0007669"/>
    <property type="project" value="TreeGrafter"/>
</dbReference>
<name>A0A0H2S8U8_9AGAM</name>
<dbReference type="EMBL" id="KQ085898">
    <property type="protein sequence ID" value="KLO18083.1"/>
    <property type="molecule type" value="Genomic_DNA"/>
</dbReference>
<evidence type="ECO:0000313" key="9">
    <source>
        <dbReference type="Proteomes" id="UP000053477"/>
    </source>
</evidence>
<evidence type="ECO:0000256" key="2">
    <source>
        <dbReference type="ARBA" id="ARBA00023125"/>
    </source>
</evidence>
<dbReference type="Pfam" id="PF17682">
    <property type="entry name" value="Tau95_N"/>
    <property type="match status" value="1"/>
</dbReference>
<dbReference type="GO" id="GO:0000127">
    <property type="term" value="C:transcription factor TFIIIC complex"/>
    <property type="evidence" value="ECO:0007669"/>
    <property type="project" value="InterPro"/>
</dbReference>
<dbReference type="PANTHER" id="PTHR13230">
    <property type="entry name" value="GENERAL TRANSCRIPTION FACTOR IIIC, POLYPEPTIDE 5"/>
    <property type="match status" value="1"/>
</dbReference>
<dbReference type="GO" id="GO:0001003">
    <property type="term" value="F:RNA polymerase III type 2 promoter sequence-specific DNA binding"/>
    <property type="evidence" value="ECO:0007669"/>
    <property type="project" value="TreeGrafter"/>
</dbReference>
<feature type="region of interest" description="Disordered" evidence="5">
    <location>
        <begin position="260"/>
        <end position="287"/>
    </location>
</feature>
<dbReference type="InterPro" id="IPR040454">
    <property type="entry name" value="TF_IIIC_Tfc1/Sfc1"/>
</dbReference>
<organism evidence="8 9">
    <name type="scientific">Schizopora paradoxa</name>
    <dbReference type="NCBI Taxonomy" id="27342"/>
    <lineage>
        <taxon>Eukaryota</taxon>
        <taxon>Fungi</taxon>
        <taxon>Dikarya</taxon>
        <taxon>Basidiomycota</taxon>
        <taxon>Agaricomycotina</taxon>
        <taxon>Agaricomycetes</taxon>
        <taxon>Hymenochaetales</taxon>
        <taxon>Schizoporaceae</taxon>
        <taxon>Schizopora</taxon>
    </lineage>
</organism>
<dbReference type="GO" id="GO:0006384">
    <property type="term" value="P:transcription initiation at RNA polymerase III promoter"/>
    <property type="evidence" value="ECO:0007669"/>
    <property type="project" value="InterPro"/>
</dbReference>
<comment type="subcellular location">
    <subcellularLocation>
        <location evidence="1">Nucleus</location>
    </subcellularLocation>
</comment>
<dbReference type="InterPro" id="IPR042536">
    <property type="entry name" value="TFIIIC_tauA_Sfc1"/>
</dbReference>
<feature type="region of interest" description="Disordered" evidence="5">
    <location>
        <begin position="182"/>
        <end position="210"/>
    </location>
</feature>
<sequence>MNYPEAGPSNTQSSSSKAAPSHPLPSRPFYSVEFPGYVKDSSVPQAVKHIGGQSTLNRIFNPNATKTDMLLELNWRPDNPFSHPISGGVIVSHGILLKVVKKRRKRKDGAAGGEQPQGEFTAEAVGIISRTARFRSMADFQFTPDMTDPVVKLRMAMDNMDVQAICNYTVPPEEEDYGIPKDFDTSTTAPASAASTELPSDPMQRQSGSHLRLLPPPLFSRQIVPHIYNYKQNTMSIVSTTVDEETGAEKKRLVNKSRWVPTGPAQASYSDANVPTEPPQSAQDAKGRADKRILELLKNLFDERPAWTRVALSNQLSPMDSRELTNSKLLLTLACYTFSDGPWRDTLCRFGYDPRKDPQARFYQRIYFRNVNHPIVRVSVLKRRQESRSAILESLSEKQTSSGDDSGNVKSHIFDGVNQTRETATFQLCDIIDPMLKGMIEDEDAVRDECNERDGWYTTHAIERIKIVLRHKYFSILDGHRATDEDCIALLESGIQGGADENSRMVYRDIRRLRPGKHNMAKGAQRPEEAAAIRLRAKLDSNARAALGSPSA</sequence>
<dbReference type="FunCoup" id="A0A0H2S8U8">
    <property type="interactions" value="371"/>
</dbReference>
<dbReference type="InterPro" id="IPR019136">
    <property type="entry name" value="TF_IIIC_su-5_HTH"/>
</dbReference>
<evidence type="ECO:0000259" key="7">
    <source>
        <dbReference type="Pfam" id="PF17682"/>
    </source>
</evidence>
<feature type="compositionally biased region" description="Polar residues" evidence="5">
    <location>
        <begin position="265"/>
        <end position="283"/>
    </location>
</feature>
<evidence type="ECO:0000256" key="4">
    <source>
        <dbReference type="ARBA" id="ARBA00023242"/>
    </source>
</evidence>
<keyword evidence="9" id="KW-1185">Reference proteome</keyword>
<dbReference type="InParanoid" id="A0A0H2S8U8"/>
<keyword evidence="3" id="KW-0804">Transcription</keyword>
<keyword evidence="2" id="KW-0238">DNA-binding</keyword>
<evidence type="ECO:0000313" key="8">
    <source>
        <dbReference type="EMBL" id="KLO18083.1"/>
    </source>
</evidence>
<feature type="compositionally biased region" description="Low complexity" evidence="5">
    <location>
        <begin position="185"/>
        <end position="196"/>
    </location>
</feature>
<dbReference type="GO" id="GO:0005634">
    <property type="term" value="C:nucleus"/>
    <property type="evidence" value="ECO:0007669"/>
    <property type="project" value="UniProtKB-SubCell"/>
</dbReference>
<feature type="domain" description="Transcription factor IIIC subunit Tfc1/Sfc1 triple barrel" evidence="7">
    <location>
        <begin position="30"/>
        <end position="142"/>
    </location>
</feature>
<gene>
    <name evidence="8" type="ORF">SCHPADRAFT_136378</name>
</gene>
<feature type="region of interest" description="Disordered" evidence="5">
    <location>
        <begin position="1"/>
        <end position="25"/>
    </location>
</feature>
<feature type="domain" description="Transcription factor IIIC subunit 5 HTH" evidence="6">
    <location>
        <begin position="213"/>
        <end position="369"/>
    </location>
</feature>
<accession>A0A0H2S8U8</accession>
<dbReference type="PANTHER" id="PTHR13230:SF5">
    <property type="entry name" value="GENERAL TRANSCRIPTION FACTOR 3C POLYPEPTIDE 5"/>
    <property type="match status" value="1"/>
</dbReference>
<evidence type="ECO:0000256" key="3">
    <source>
        <dbReference type="ARBA" id="ARBA00023163"/>
    </source>
</evidence>
<evidence type="ECO:0008006" key="10">
    <source>
        <dbReference type="Google" id="ProtNLM"/>
    </source>
</evidence>
<dbReference type="AlphaFoldDB" id="A0A0H2S8U8"/>
<protein>
    <recommendedName>
        <fullName evidence="10">Transcription factor IIIC subunit 5 HTH domain-containing protein</fullName>
    </recommendedName>
</protein>
<dbReference type="InterPro" id="IPR041499">
    <property type="entry name" value="Tfc1/Sfc1_N"/>
</dbReference>
<keyword evidence="4" id="KW-0539">Nucleus</keyword>
<dbReference type="OrthoDB" id="5598268at2759"/>
<feature type="compositionally biased region" description="Polar residues" evidence="5">
    <location>
        <begin position="8"/>
        <end position="18"/>
    </location>
</feature>
<dbReference type="Proteomes" id="UP000053477">
    <property type="component" value="Unassembled WGS sequence"/>
</dbReference>
<proteinExistence type="predicted"/>
<reference evidence="8 9" key="1">
    <citation type="submission" date="2015-04" db="EMBL/GenBank/DDBJ databases">
        <title>Complete genome sequence of Schizopora paradoxa KUC8140, a cosmopolitan wood degrader in East Asia.</title>
        <authorList>
            <consortium name="DOE Joint Genome Institute"/>
            <person name="Min B."/>
            <person name="Park H."/>
            <person name="Jang Y."/>
            <person name="Kim J.-J."/>
            <person name="Kim K.H."/>
            <person name="Pangilinan J."/>
            <person name="Lipzen A."/>
            <person name="Riley R."/>
            <person name="Grigoriev I.V."/>
            <person name="Spatafora J.W."/>
            <person name="Choi I.-G."/>
        </authorList>
    </citation>
    <scope>NUCLEOTIDE SEQUENCE [LARGE SCALE GENOMIC DNA]</scope>
    <source>
        <strain evidence="8 9">KUC8140</strain>
    </source>
</reference>
<evidence type="ECO:0000259" key="6">
    <source>
        <dbReference type="Pfam" id="PF09734"/>
    </source>
</evidence>
<dbReference type="Pfam" id="PF09734">
    <property type="entry name" value="Tau95"/>
    <property type="match status" value="1"/>
</dbReference>
<dbReference type="STRING" id="27342.A0A0H2S8U8"/>
<evidence type="ECO:0000256" key="1">
    <source>
        <dbReference type="ARBA" id="ARBA00004123"/>
    </source>
</evidence>
<evidence type="ECO:0000256" key="5">
    <source>
        <dbReference type="SAM" id="MobiDB-lite"/>
    </source>
</evidence>
<dbReference type="Gene3D" id="3.30.200.160">
    <property type="entry name" value="TFIIIC, subcomplex tauA, subunit Sfc1, barrel domain"/>
    <property type="match status" value="1"/>
</dbReference>